<reference evidence="1 2" key="1">
    <citation type="submission" date="2013-04" db="EMBL/GenBank/DDBJ databases">
        <title>The Genome Sequence of Bacteroides massiliensis DSM 17679.</title>
        <authorList>
            <consortium name="The Broad Institute Genomics Platform"/>
            <person name="Earl A."/>
            <person name="Ward D."/>
            <person name="Feldgarden M."/>
            <person name="Gevers D."/>
            <person name="Martens E."/>
            <person name="Fenner L."/>
            <person name="Roux V."/>
            <person name="Mallet M.N."/>
            <person name="Raoult D."/>
            <person name="Walker B."/>
            <person name="Young S."/>
            <person name="Zeng Q."/>
            <person name="Gargeya S."/>
            <person name="Fitzgerald M."/>
            <person name="Haas B."/>
            <person name="Abouelleil A."/>
            <person name="Allen A.W."/>
            <person name="Alvarado L."/>
            <person name="Arachchi H.M."/>
            <person name="Berlin A.M."/>
            <person name="Chapman S.B."/>
            <person name="Gainer-Dewar J."/>
            <person name="Goldberg J."/>
            <person name="Griggs A."/>
            <person name="Gujja S."/>
            <person name="Hansen M."/>
            <person name="Howarth C."/>
            <person name="Imamovic A."/>
            <person name="Ireland A."/>
            <person name="Larimer J."/>
            <person name="McCowan C."/>
            <person name="Murphy C."/>
            <person name="Pearson M."/>
            <person name="Poon T.W."/>
            <person name="Priest M."/>
            <person name="Roberts A."/>
            <person name="Saif S."/>
            <person name="Shea T."/>
            <person name="Sisk P."/>
            <person name="Sykes S."/>
            <person name="Wortman J."/>
            <person name="Nusbaum C."/>
            <person name="Birren B."/>
        </authorList>
    </citation>
    <scope>NUCLEOTIDE SEQUENCE [LARGE SCALE GENOMIC DNA]</scope>
    <source>
        <strain evidence="2">B84634 / Timone 84634 / DSM 17679 / JCM 13223</strain>
    </source>
</reference>
<proteinExistence type="predicted"/>
<dbReference type="STRING" id="1121098.HMPREF1534_01508"/>
<organism evidence="1 2">
    <name type="scientific">Phocaeicola massiliensis B84634 = Timone 84634 = DSM 17679 = JCM 13223</name>
    <dbReference type="NCBI Taxonomy" id="1121098"/>
    <lineage>
        <taxon>Bacteria</taxon>
        <taxon>Pseudomonadati</taxon>
        <taxon>Bacteroidota</taxon>
        <taxon>Bacteroidia</taxon>
        <taxon>Bacteroidales</taxon>
        <taxon>Bacteroidaceae</taxon>
        <taxon>Phocaeicola</taxon>
    </lineage>
</organism>
<dbReference type="EMBL" id="AQHY01000019">
    <property type="protein sequence ID" value="EOA55522.1"/>
    <property type="molecule type" value="Genomic_DNA"/>
</dbReference>
<dbReference type="HOGENOM" id="CLU_3132356_0_0_10"/>
<sequence length="49" mass="5537">MQLSDSFVILSQTVAQSLIVQSDRTNDSVKSERNQGFKTRCLIGKKQHN</sequence>
<comment type="caution">
    <text evidence="1">The sequence shown here is derived from an EMBL/GenBank/DDBJ whole genome shotgun (WGS) entry which is preliminary data.</text>
</comment>
<evidence type="ECO:0000313" key="1">
    <source>
        <dbReference type="EMBL" id="EOA55522.1"/>
    </source>
</evidence>
<accession>U6RHJ1</accession>
<protein>
    <submittedName>
        <fullName evidence="1">Uncharacterized protein</fullName>
    </submittedName>
</protein>
<gene>
    <name evidence="1" type="ORF">HMPREF1534_01508</name>
</gene>
<dbReference type="AlphaFoldDB" id="U6RHJ1"/>
<evidence type="ECO:0000313" key="2">
    <source>
        <dbReference type="Proteomes" id="UP000017831"/>
    </source>
</evidence>
<name>U6RHJ1_9BACT</name>
<dbReference type="Proteomes" id="UP000017831">
    <property type="component" value="Unassembled WGS sequence"/>
</dbReference>
<keyword evidence="2" id="KW-1185">Reference proteome</keyword>